<evidence type="ECO:0000313" key="4">
    <source>
        <dbReference type="EMBL" id="KAL0266431.1"/>
    </source>
</evidence>
<dbReference type="InterPro" id="IPR002124">
    <property type="entry name" value="Cyt_c_oxidase_su5b"/>
</dbReference>
<comment type="caution">
    <text evidence="4">The sequence shown here is derived from an EMBL/GenBank/DDBJ whole genome shotgun (WGS) entry which is preliminary data.</text>
</comment>
<feature type="binding site" evidence="3">
    <location>
        <position position="112"/>
    </location>
    <ligand>
        <name>Zn(2+)</name>
        <dbReference type="ChEBI" id="CHEBI:29105"/>
    </ligand>
</feature>
<proteinExistence type="predicted"/>
<name>A0AAW2H9H4_9NEOP</name>
<dbReference type="PROSITE" id="PS51359">
    <property type="entry name" value="COX5B_2"/>
    <property type="match status" value="1"/>
</dbReference>
<dbReference type="AlphaFoldDB" id="A0AAW2H9H4"/>
<dbReference type="InterPro" id="IPR036972">
    <property type="entry name" value="Cyt_c_oxidase_su5b_sf"/>
</dbReference>
<accession>A0AAW2H9H4</accession>
<evidence type="ECO:0000256" key="3">
    <source>
        <dbReference type="PIRSR" id="PIRSR602124-1"/>
    </source>
</evidence>
<evidence type="ECO:0000256" key="2">
    <source>
        <dbReference type="ARBA" id="ARBA00022833"/>
    </source>
</evidence>
<evidence type="ECO:0000256" key="1">
    <source>
        <dbReference type="ARBA" id="ARBA00022723"/>
    </source>
</evidence>
<dbReference type="PANTHER" id="PTHR10122:SF0">
    <property type="entry name" value="CYTOCHROME C OXIDASE SUBUNIT 5B, ISOFORM A-RELATED"/>
    <property type="match status" value="1"/>
</dbReference>
<dbReference type="Pfam" id="PF01215">
    <property type="entry name" value="COX5B"/>
    <property type="match status" value="1"/>
</dbReference>
<dbReference type="EMBL" id="JARGDH010000005">
    <property type="protein sequence ID" value="KAL0266431.1"/>
    <property type="molecule type" value="Genomic_DNA"/>
</dbReference>
<organism evidence="4">
    <name type="scientific">Menopon gallinae</name>
    <name type="common">poultry shaft louse</name>
    <dbReference type="NCBI Taxonomy" id="328185"/>
    <lineage>
        <taxon>Eukaryota</taxon>
        <taxon>Metazoa</taxon>
        <taxon>Ecdysozoa</taxon>
        <taxon>Arthropoda</taxon>
        <taxon>Hexapoda</taxon>
        <taxon>Insecta</taxon>
        <taxon>Pterygota</taxon>
        <taxon>Neoptera</taxon>
        <taxon>Paraneoptera</taxon>
        <taxon>Psocodea</taxon>
        <taxon>Troctomorpha</taxon>
        <taxon>Phthiraptera</taxon>
        <taxon>Amblycera</taxon>
        <taxon>Menoponidae</taxon>
        <taxon>Menopon</taxon>
    </lineage>
</organism>
<dbReference type="Gene3D" id="2.60.11.10">
    <property type="entry name" value="Cytochrome c oxidase, subunit Vb"/>
    <property type="match status" value="1"/>
</dbReference>
<dbReference type="GO" id="GO:0046872">
    <property type="term" value="F:metal ion binding"/>
    <property type="evidence" value="ECO:0007669"/>
    <property type="project" value="UniProtKB-KW"/>
</dbReference>
<dbReference type="GO" id="GO:0005740">
    <property type="term" value="C:mitochondrial envelope"/>
    <property type="evidence" value="ECO:0007669"/>
    <property type="project" value="InterPro"/>
</dbReference>
<keyword evidence="1 3" id="KW-0479">Metal-binding</keyword>
<gene>
    <name evidence="4" type="ORF">PYX00_008966</name>
</gene>
<keyword evidence="2 3" id="KW-0862">Zinc</keyword>
<evidence type="ECO:0008006" key="5">
    <source>
        <dbReference type="Google" id="ProtNLM"/>
    </source>
</evidence>
<reference evidence="4" key="1">
    <citation type="journal article" date="2024" name="Gigascience">
        <title>Chromosome-level genome of the poultry shaft louse Menopon gallinae provides insight into the host-switching and adaptive evolution of parasitic lice.</title>
        <authorList>
            <person name="Xu Y."/>
            <person name="Ma L."/>
            <person name="Liu S."/>
            <person name="Liang Y."/>
            <person name="Liu Q."/>
            <person name="He Z."/>
            <person name="Tian L."/>
            <person name="Duan Y."/>
            <person name="Cai W."/>
            <person name="Li H."/>
            <person name="Song F."/>
        </authorList>
    </citation>
    <scope>NUCLEOTIDE SEQUENCE</scope>
    <source>
        <strain evidence="4">Cailab_2023a</strain>
    </source>
</reference>
<feature type="binding site" evidence="3">
    <location>
        <position position="92"/>
    </location>
    <ligand>
        <name>Zn(2+)</name>
        <dbReference type="ChEBI" id="CHEBI:29105"/>
    </ligand>
</feature>
<dbReference type="PANTHER" id="PTHR10122">
    <property type="entry name" value="CYTOCHROME C OXIDASE SUBUNIT 5B, MITOCHONDRIAL"/>
    <property type="match status" value="1"/>
</dbReference>
<dbReference type="GO" id="GO:0045277">
    <property type="term" value="C:respiratory chain complex IV"/>
    <property type="evidence" value="ECO:0007669"/>
    <property type="project" value="InterPro"/>
</dbReference>
<sequence length="136" mass="15701">MSALVKIIRFIPKYCRSVPIAAKGFHTCSVDAKRLPNPWILATGKELWEAIQHKKGNVDPFLTEPIIRGPGTRDCPNVILSPCSSRIVGCVCNKDVHHIVWFWVHENCPRRCNCNYWFVLERYELPELYEDKCCCP</sequence>
<dbReference type="GO" id="GO:0006123">
    <property type="term" value="P:mitochondrial electron transport, cytochrome c to oxygen"/>
    <property type="evidence" value="ECO:0007669"/>
    <property type="project" value="InterPro"/>
</dbReference>
<feature type="binding site" evidence="3">
    <location>
        <position position="114"/>
    </location>
    <ligand>
        <name>Zn(2+)</name>
        <dbReference type="ChEBI" id="CHEBI:29105"/>
    </ligand>
</feature>
<feature type="binding site" evidence="3">
    <location>
        <position position="90"/>
    </location>
    <ligand>
        <name>Zn(2+)</name>
        <dbReference type="ChEBI" id="CHEBI:29105"/>
    </ligand>
</feature>
<dbReference type="SUPFAM" id="SSF57802">
    <property type="entry name" value="Rubredoxin-like"/>
    <property type="match status" value="1"/>
</dbReference>
<protein>
    <recommendedName>
        <fullName evidence="5">Cytochrome c oxidase subunit Vb</fullName>
    </recommendedName>
</protein>